<dbReference type="Pfam" id="PF14200">
    <property type="entry name" value="RicinB_lectin_2"/>
    <property type="match status" value="1"/>
</dbReference>
<name>A0A1Y2LJ93_EPING</name>
<feature type="domain" description="Ricin B lectin" evidence="1">
    <location>
        <begin position="47"/>
        <end position="140"/>
    </location>
</feature>
<evidence type="ECO:0000313" key="2">
    <source>
        <dbReference type="EMBL" id="OSS43572.1"/>
    </source>
</evidence>
<dbReference type="STRING" id="105696.A0A1Y2LJ93"/>
<keyword evidence="3" id="KW-1185">Reference proteome</keyword>
<dbReference type="EMBL" id="KZ107863">
    <property type="protein sequence ID" value="OSS43572.1"/>
    <property type="molecule type" value="Genomic_DNA"/>
</dbReference>
<dbReference type="InterPro" id="IPR035992">
    <property type="entry name" value="Ricin_B-like_lectins"/>
</dbReference>
<reference evidence="2 3" key="1">
    <citation type="journal article" date="2017" name="Genome Announc.">
        <title>Genome sequence of the saprophytic ascomycete Epicoccum nigrum ICMP 19927 strain isolated from New Zealand.</title>
        <authorList>
            <person name="Fokin M."/>
            <person name="Fleetwood D."/>
            <person name="Weir B.S."/>
            <person name="Villas-Boas S.G."/>
        </authorList>
    </citation>
    <scope>NUCLEOTIDE SEQUENCE [LARGE SCALE GENOMIC DNA]</scope>
    <source>
        <strain evidence="2 3">ICMP 19927</strain>
    </source>
</reference>
<dbReference type="InParanoid" id="A0A1Y2LJ93"/>
<organism evidence="2 3">
    <name type="scientific">Epicoccum nigrum</name>
    <name type="common">Soil fungus</name>
    <name type="synonym">Epicoccum purpurascens</name>
    <dbReference type="NCBI Taxonomy" id="105696"/>
    <lineage>
        <taxon>Eukaryota</taxon>
        <taxon>Fungi</taxon>
        <taxon>Dikarya</taxon>
        <taxon>Ascomycota</taxon>
        <taxon>Pezizomycotina</taxon>
        <taxon>Dothideomycetes</taxon>
        <taxon>Pleosporomycetidae</taxon>
        <taxon>Pleosporales</taxon>
        <taxon>Pleosporineae</taxon>
        <taxon>Didymellaceae</taxon>
        <taxon>Epicoccum</taxon>
    </lineage>
</organism>
<dbReference type="OMA" id="GNGAFYI"/>
<dbReference type="SUPFAM" id="SSF50370">
    <property type="entry name" value="Ricin B-like lectins"/>
    <property type="match status" value="1"/>
</dbReference>
<sequence length="158" mass="17438">MSDYTGPGMYEIIPYNAQNMSLNVWGGATKAGTQVKLYERSPKAQNTHFEFVAAGGEKAKPENGAREYHIIGANTGLYLAMNDSGNITMELRPPLNLSIRWRISHAGNGAFYINSADTKKAVQLNVRGAGKTSGTELITYQYATAENVWFILKKAWEE</sequence>
<evidence type="ECO:0000259" key="1">
    <source>
        <dbReference type="Pfam" id="PF14200"/>
    </source>
</evidence>
<accession>A0A1Y2LJ93</accession>
<evidence type="ECO:0000313" key="3">
    <source>
        <dbReference type="Proteomes" id="UP000193240"/>
    </source>
</evidence>
<dbReference type="Proteomes" id="UP000193240">
    <property type="component" value="Unassembled WGS sequence"/>
</dbReference>
<gene>
    <name evidence="2" type="ORF">B5807_11712</name>
</gene>
<proteinExistence type="predicted"/>
<protein>
    <recommendedName>
        <fullName evidence="1">Ricin B lectin domain-containing protein</fullName>
    </recommendedName>
</protein>
<dbReference type="InterPro" id="IPR000772">
    <property type="entry name" value="Ricin_B_lectin"/>
</dbReference>
<dbReference type="Gene3D" id="2.80.10.50">
    <property type="match status" value="1"/>
</dbReference>
<dbReference type="AlphaFoldDB" id="A0A1Y2LJ93"/>